<feature type="domain" description="Sacsin/Nov" evidence="2">
    <location>
        <begin position="21"/>
        <end position="239"/>
    </location>
</feature>
<evidence type="ECO:0000259" key="2">
    <source>
        <dbReference type="Pfam" id="PF25794"/>
    </source>
</evidence>
<evidence type="ECO:0000313" key="3">
    <source>
        <dbReference type="EMBL" id="KAK9820984.1"/>
    </source>
</evidence>
<dbReference type="InterPro" id="IPR036890">
    <property type="entry name" value="HATPase_C_sf"/>
</dbReference>
<feature type="region of interest" description="Disordered" evidence="1">
    <location>
        <begin position="1354"/>
        <end position="1450"/>
    </location>
</feature>
<dbReference type="InterPro" id="IPR058210">
    <property type="entry name" value="SACS/Nov_dom"/>
</dbReference>
<organism evidence="3 4">
    <name type="scientific">Elliptochloris bilobata</name>
    <dbReference type="NCBI Taxonomy" id="381761"/>
    <lineage>
        <taxon>Eukaryota</taxon>
        <taxon>Viridiplantae</taxon>
        <taxon>Chlorophyta</taxon>
        <taxon>core chlorophytes</taxon>
        <taxon>Trebouxiophyceae</taxon>
        <taxon>Trebouxiophyceae incertae sedis</taxon>
        <taxon>Elliptochloris clade</taxon>
        <taxon>Elliptochloris</taxon>
    </lineage>
</organism>
<comment type="caution">
    <text evidence="3">The sequence shown here is derived from an EMBL/GenBank/DDBJ whole genome shotgun (WGS) entry which is preliminary data.</text>
</comment>
<gene>
    <name evidence="3" type="ORF">WJX81_001057</name>
</gene>
<dbReference type="EMBL" id="JALJOU010000109">
    <property type="protein sequence ID" value="KAK9820984.1"/>
    <property type="molecule type" value="Genomic_DNA"/>
</dbReference>
<sequence length="1480" mass="159833">MDNFKPEGASIKHVGFSLLRQLLLDCVPGSELRELLQNADDAGAKTVRLCLDLRAHSTDALLQDPGKALEGPALLCLNDGHAMSKQDIKAVCAIGCSAKRKALGLTGRSGYGFASVYLIADAPSIVTGRNLIILDPQRGAQQQMGKVISLDTTASLSDGLARALKRMHAVFNCRPLESALEGSLFRLPLRAAASMLSEQVYTVDAMRKQLDALASACALNMLFLKNVQLVEVYEVSKSEPAYAMPHLKFSCRLENASSPKLPPLAVPGTNSAEHPEAPPSPGLAFCGVALPDPTGLPIHIDAAFELTGLRREIWHGTGLVGPSAPRANWNSFLLREVAGPAYARLLAAAAAAMGPVPAVWRLFPDLEKMQPPWDALGKRFYEELACMPVVYSAADWSFSKTPGGRWLRPAEAVYYVKHAVLPDSLVAAINGVGVFLASAPPAVTLLILKHCPFVSPPPLLSPSYMRDYIMKSFSAVAATCSERPHFAYALLDYCLSDLDDWLAAPPYPVLGLPLLPLRDGSLVRLCCNKECQPSADGKPVSVTPVYYVSRLSQKALLHKLPELLLNTDVLTHKAADNLRILSFDRLTCLRQIDSIDMADVLLPRLLPAYWRGKREVVYDVKVPGHPAEQWIEDLWDLLKECGDLAPLQDWPILPVRGKHPTRLAALLPLPQSTLLRINCDWPTDLSTALNKMCVRLVSLTAGKGHPQLADHVHPADGRGLLAAVAAAGAEEEAFRAAAKLPAKQRRILRQLLLEAAWSALPEVADRADAWLTDNAAVSCASRTCGAGGCWCQRVLGVQVISRTVFLKMCILPRAAEMPVHARDAVMCEALRSLPQLIAEDPSMAIEYNMRTTAWVPAGSGGELHMPHALFDPRRPLLKQLLGSASAFPAAPYADDLALLNALQRLGLRTKLDHVEVLDAARCIAALAASNAEAAAARGAALLQYLDEEAENLGSGALSEAQQHRLRKRLACPKLKDVAALHERFWRELTIIAWCPALVKPPAEELPWLSGILMRLAAPMVVRPQADMWLVSSTKRLLDGLPSSPKLLSELGWDKDVPARAVISQLAMLGRAYPAGSVSLNTPASRSMVAAIPAIYARLQTFLQWCMDNNQAAAINLMPTQITSVWVGDAFAQIASTAISCPLDLRPWLHVVPAVLKPYHALLLRLGVAETFAPKQLALVLHDMATQARGRPLPVEQLRQAIGILQMLEASPKQGDNVLVPNARGELVTAASLRYEHAPWQPERDGAVAHPLVAVRVGISVHRPVLENKEAQVDTQAPARIMKPVRHAATGTDKPSLQDSATQASMPAPADMAAAHAAAGAGDATPTKDSHADMSIAARSSWERDSWALGDMRTAKAGRDEEDMTDDASSRVSAAEPALGRAALDPKAKPFVPTAEEGPAPKNSIKAIHMHAQHSSSADSQRHPNAERVLSSEAEAAQPRGMERAQAAALRDTERRPGVFNTFCGVLGGILWRLVFSVWVG</sequence>
<evidence type="ECO:0000256" key="1">
    <source>
        <dbReference type="SAM" id="MobiDB-lite"/>
    </source>
</evidence>
<dbReference type="PANTHER" id="PTHR15600:SF42">
    <property type="entry name" value="SACSIN"/>
    <property type="match status" value="1"/>
</dbReference>
<dbReference type="Gene3D" id="3.30.565.10">
    <property type="entry name" value="Histidine kinase-like ATPase, C-terminal domain"/>
    <property type="match status" value="1"/>
</dbReference>
<feature type="compositionally biased region" description="Low complexity" evidence="1">
    <location>
        <begin position="1303"/>
        <end position="1323"/>
    </location>
</feature>
<dbReference type="SUPFAM" id="SSF55874">
    <property type="entry name" value="ATPase domain of HSP90 chaperone/DNA topoisomerase II/histidine kinase"/>
    <property type="match status" value="1"/>
</dbReference>
<dbReference type="Proteomes" id="UP001445335">
    <property type="component" value="Unassembled WGS sequence"/>
</dbReference>
<dbReference type="InterPro" id="IPR052972">
    <property type="entry name" value="Sacsin_chaperone_reg"/>
</dbReference>
<dbReference type="Pfam" id="PF25794">
    <property type="entry name" value="SACS"/>
    <property type="match status" value="1"/>
</dbReference>
<reference evidence="3 4" key="1">
    <citation type="journal article" date="2024" name="Nat. Commun.">
        <title>Phylogenomics reveals the evolutionary origins of lichenization in chlorophyte algae.</title>
        <authorList>
            <person name="Puginier C."/>
            <person name="Libourel C."/>
            <person name="Otte J."/>
            <person name="Skaloud P."/>
            <person name="Haon M."/>
            <person name="Grisel S."/>
            <person name="Petersen M."/>
            <person name="Berrin J.G."/>
            <person name="Delaux P.M."/>
            <person name="Dal Grande F."/>
            <person name="Keller J."/>
        </authorList>
    </citation>
    <scope>NUCLEOTIDE SEQUENCE [LARGE SCALE GENOMIC DNA]</scope>
    <source>
        <strain evidence="3 4">SAG 245.80</strain>
    </source>
</reference>
<name>A0AAW1QHR5_9CHLO</name>
<dbReference type="NCBIfam" id="NF047352">
    <property type="entry name" value="P_loop_sacsin"/>
    <property type="match status" value="1"/>
</dbReference>
<evidence type="ECO:0000313" key="4">
    <source>
        <dbReference type="Proteomes" id="UP001445335"/>
    </source>
</evidence>
<protein>
    <recommendedName>
        <fullName evidence="2">Sacsin/Nov domain-containing protein</fullName>
    </recommendedName>
</protein>
<feature type="region of interest" description="Disordered" evidence="1">
    <location>
        <begin position="1286"/>
        <end position="1334"/>
    </location>
</feature>
<dbReference type="PANTHER" id="PTHR15600">
    <property type="entry name" value="SACSIN"/>
    <property type="match status" value="1"/>
</dbReference>
<accession>A0AAW1QHR5</accession>
<keyword evidence="4" id="KW-1185">Reference proteome</keyword>
<feature type="compositionally biased region" description="Polar residues" evidence="1">
    <location>
        <begin position="1292"/>
        <end position="1302"/>
    </location>
</feature>
<dbReference type="GO" id="GO:0030544">
    <property type="term" value="F:Hsp70 protein binding"/>
    <property type="evidence" value="ECO:0007669"/>
    <property type="project" value="TreeGrafter"/>
</dbReference>
<proteinExistence type="predicted"/>